<gene>
    <name evidence="6" type="ORF">CA982_06005</name>
</gene>
<dbReference type="AlphaFoldDB" id="A0A243QDN0"/>
<organism evidence="6 7">
    <name type="scientific">Gordonia lacunae</name>
    <dbReference type="NCBI Taxonomy" id="417102"/>
    <lineage>
        <taxon>Bacteria</taxon>
        <taxon>Bacillati</taxon>
        <taxon>Actinomycetota</taxon>
        <taxon>Actinomycetes</taxon>
        <taxon>Mycobacteriales</taxon>
        <taxon>Gordoniaceae</taxon>
        <taxon>Gordonia</taxon>
    </lineage>
</organism>
<evidence type="ECO:0000259" key="5">
    <source>
        <dbReference type="PROSITE" id="PS50977"/>
    </source>
</evidence>
<feature type="DNA-binding region" description="H-T-H motif" evidence="4">
    <location>
        <begin position="30"/>
        <end position="49"/>
    </location>
</feature>
<proteinExistence type="predicted"/>
<keyword evidence="3" id="KW-0804">Transcription</keyword>
<feature type="domain" description="HTH tetR-type" evidence="5">
    <location>
        <begin position="7"/>
        <end position="67"/>
    </location>
</feature>
<dbReference type="GO" id="GO:0003677">
    <property type="term" value="F:DNA binding"/>
    <property type="evidence" value="ECO:0007669"/>
    <property type="project" value="UniProtKB-UniRule"/>
</dbReference>
<evidence type="ECO:0000256" key="4">
    <source>
        <dbReference type="PROSITE-ProRule" id="PRU00335"/>
    </source>
</evidence>
<dbReference type="SUPFAM" id="SSF46689">
    <property type="entry name" value="Homeodomain-like"/>
    <property type="match status" value="1"/>
</dbReference>
<evidence type="ECO:0000256" key="1">
    <source>
        <dbReference type="ARBA" id="ARBA00023015"/>
    </source>
</evidence>
<dbReference type="InterPro" id="IPR001647">
    <property type="entry name" value="HTH_TetR"/>
</dbReference>
<dbReference type="InterPro" id="IPR036271">
    <property type="entry name" value="Tet_transcr_reg_TetR-rel_C_sf"/>
</dbReference>
<dbReference type="PROSITE" id="PS50977">
    <property type="entry name" value="HTH_TETR_2"/>
    <property type="match status" value="1"/>
</dbReference>
<reference evidence="6 7" key="1">
    <citation type="submission" date="2017-05" db="EMBL/GenBank/DDBJ databases">
        <title>Biotechnological potential of actinobacteria isolated from South African environments.</title>
        <authorList>
            <person name="Le Roes-Hill M."/>
            <person name="Prins A."/>
            <person name="Durrell K.A."/>
        </authorList>
    </citation>
    <scope>NUCLEOTIDE SEQUENCE [LARGE SCALE GENOMIC DNA]</scope>
    <source>
        <strain evidence="6">BS2</strain>
    </source>
</reference>
<comment type="caution">
    <text evidence="6">The sequence shown here is derived from an EMBL/GenBank/DDBJ whole genome shotgun (WGS) entry which is preliminary data.</text>
</comment>
<dbReference type="Proteomes" id="UP000194632">
    <property type="component" value="Unassembled WGS sequence"/>
</dbReference>
<keyword evidence="1" id="KW-0805">Transcription regulation</keyword>
<keyword evidence="2 4" id="KW-0238">DNA-binding</keyword>
<dbReference type="STRING" id="417102.CA982_06005"/>
<dbReference type="Gene3D" id="1.10.357.10">
    <property type="entry name" value="Tetracycline Repressor, domain 2"/>
    <property type="match status" value="1"/>
</dbReference>
<keyword evidence="7" id="KW-1185">Reference proteome</keyword>
<sequence length="200" mass="21743">MAEKAELDSRAKVLIAACEMIGEDPASTLSVRAVASRAGVSMGSLRHHFPTQRALRDAVLRTIYDVATSGDDVIYDRSVPARDRLVQCLRQVLAPTAGDEARKGWIKIFDAFIAPEPTEETRSAYRAMVAEGTRRMEHWLTVLSDEGALVDGDVTQQASYLNAVVNGVSIERALPADLSILESENAVLYLAVDALVKSVE</sequence>
<evidence type="ECO:0000256" key="3">
    <source>
        <dbReference type="ARBA" id="ARBA00023163"/>
    </source>
</evidence>
<evidence type="ECO:0000256" key="2">
    <source>
        <dbReference type="ARBA" id="ARBA00023125"/>
    </source>
</evidence>
<dbReference type="Pfam" id="PF00440">
    <property type="entry name" value="TetR_N"/>
    <property type="match status" value="1"/>
</dbReference>
<dbReference type="PANTHER" id="PTHR47506">
    <property type="entry name" value="TRANSCRIPTIONAL REGULATORY PROTEIN"/>
    <property type="match status" value="1"/>
</dbReference>
<dbReference type="EMBL" id="NGFO01000005">
    <property type="protein sequence ID" value="OUC79851.1"/>
    <property type="molecule type" value="Genomic_DNA"/>
</dbReference>
<accession>A0A243QDN0</accession>
<dbReference type="SUPFAM" id="SSF48498">
    <property type="entry name" value="Tetracyclin repressor-like, C-terminal domain"/>
    <property type="match status" value="1"/>
</dbReference>
<dbReference type="InterPro" id="IPR009057">
    <property type="entry name" value="Homeodomain-like_sf"/>
</dbReference>
<name>A0A243QDN0_9ACTN</name>
<dbReference type="PANTHER" id="PTHR47506:SF6">
    <property type="entry name" value="HTH-TYPE TRANSCRIPTIONAL REPRESSOR NEMR"/>
    <property type="match status" value="1"/>
</dbReference>
<evidence type="ECO:0000313" key="6">
    <source>
        <dbReference type="EMBL" id="OUC79851.1"/>
    </source>
</evidence>
<dbReference type="OrthoDB" id="9816296at2"/>
<protein>
    <submittedName>
        <fullName evidence="6">TetR family transcriptional regulator</fullName>
    </submittedName>
</protein>
<dbReference type="RefSeq" id="WP_086534427.1">
    <property type="nucleotide sequence ID" value="NZ_NGFO01000005.1"/>
</dbReference>
<evidence type="ECO:0000313" key="7">
    <source>
        <dbReference type="Proteomes" id="UP000194632"/>
    </source>
</evidence>